<dbReference type="PANTHER" id="PTHR10146">
    <property type="entry name" value="PROLINE SYNTHETASE CO-TRANSCRIBED BACTERIAL HOMOLOG PROTEIN"/>
    <property type="match status" value="1"/>
</dbReference>
<dbReference type="KEGG" id="fas:105264013"/>
<dbReference type="HAMAP" id="MF_02087">
    <property type="entry name" value="PLP_homeostasis"/>
    <property type="match status" value="1"/>
</dbReference>
<dbReference type="GO" id="GO:0030170">
    <property type="term" value="F:pyridoxal phosphate binding"/>
    <property type="evidence" value="ECO:0007669"/>
    <property type="project" value="UniProtKB-UniRule"/>
</dbReference>
<gene>
    <name evidence="6" type="primary">PROSC</name>
    <name evidence="8" type="synonym">LOC105264013</name>
    <name evidence="6" type="ORF">g.52160</name>
</gene>
<name>A0A0C9R985_9HYME</name>
<sequence length="251" mass="27812">MIIPSRFRMDVAGNLSLIKEKIRIACSKRSPDLANVTPRLVAVSKTKPPDLIISALDAGQKNFGENYVNELVEKGNHPDLKNRDIRWHFIGHLQRNKVNRVLGVPNLHVIETVDSEKLAAAIDSGWQKFRKQEDDKLNVMVQVNTSGEEEKSGCDVGQASALVKYVLENCKNLNFMGVMTIGAYGYDPATGPNPDFLSLIKCRESICRELGLDKSKVELSMGMSTDYEHAIELGSSNVRVGSAIFGERLPK</sequence>
<evidence type="ECO:0000256" key="4">
    <source>
        <dbReference type="RuleBase" id="RU004514"/>
    </source>
</evidence>
<proteinExistence type="inferred from homology"/>
<feature type="domain" description="Alanine racemase N-terminal" evidence="5">
    <location>
        <begin position="38"/>
        <end position="247"/>
    </location>
</feature>
<dbReference type="FunFam" id="3.20.20.10:FF:000007">
    <property type="entry name" value="Pyridoxal phosphate homeostasis protein"/>
    <property type="match status" value="1"/>
</dbReference>
<dbReference type="AlphaFoldDB" id="A0A0C9R985"/>
<dbReference type="Proteomes" id="UP000694866">
    <property type="component" value="Unplaced"/>
</dbReference>
<evidence type="ECO:0000259" key="5">
    <source>
        <dbReference type="Pfam" id="PF01168"/>
    </source>
</evidence>
<evidence type="ECO:0000313" key="6">
    <source>
        <dbReference type="EMBL" id="JAG82716.1"/>
    </source>
</evidence>
<comment type="cofactor">
    <cofactor evidence="3">
        <name>pyridoxal 5'-phosphate</name>
        <dbReference type="ChEBI" id="CHEBI:597326"/>
    </cofactor>
</comment>
<keyword evidence="7" id="KW-1185">Reference proteome</keyword>
<comment type="function">
    <text evidence="2">Pyridoxal 5'-phosphate (PLP)-binding protein, which may be involved in intracellular homeostatic regulation of pyridoxal 5'-phosphate (PLP), the active form of vitamin B6.</text>
</comment>
<dbReference type="InterPro" id="IPR001608">
    <property type="entry name" value="Ala_racemase_N"/>
</dbReference>
<dbReference type="OrthoDB" id="10264196at2759"/>
<dbReference type="InterPro" id="IPR011078">
    <property type="entry name" value="PyrdxlP_homeostasis"/>
</dbReference>
<dbReference type="CDD" id="cd06822">
    <property type="entry name" value="PLPDE_III_YBL036c_euk"/>
    <property type="match status" value="1"/>
</dbReference>
<evidence type="ECO:0000256" key="1">
    <source>
        <dbReference type="ARBA" id="ARBA00022898"/>
    </source>
</evidence>
<accession>A0A0C9R985</accession>
<dbReference type="PIRSF" id="PIRSF004848">
    <property type="entry name" value="YBL036c_PLPDEIII"/>
    <property type="match status" value="1"/>
</dbReference>
<dbReference type="NCBIfam" id="TIGR00044">
    <property type="entry name" value="YggS family pyridoxal phosphate-dependent enzyme"/>
    <property type="match status" value="1"/>
</dbReference>
<dbReference type="InterPro" id="IPR029066">
    <property type="entry name" value="PLP-binding_barrel"/>
</dbReference>
<feature type="modified residue" description="N6-(pyridoxal phosphate)lysine" evidence="2 3">
    <location>
        <position position="45"/>
    </location>
</feature>
<dbReference type="GeneID" id="105264013"/>
<evidence type="ECO:0000256" key="2">
    <source>
        <dbReference type="HAMAP-Rule" id="MF_03225"/>
    </source>
</evidence>
<dbReference type="PANTHER" id="PTHR10146:SF14">
    <property type="entry name" value="PYRIDOXAL PHOSPHATE HOMEOSTASIS PROTEIN"/>
    <property type="match status" value="1"/>
</dbReference>
<reference evidence="6" key="1">
    <citation type="submission" date="2015-01" db="EMBL/GenBank/DDBJ databases">
        <title>Transcriptome Assembly of Fopius arisanus.</title>
        <authorList>
            <person name="Geib S."/>
        </authorList>
    </citation>
    <scope>NUCLEOTIDE SEQUENCE</scope>
</reference>
<dbReference type="Gene3D" id="3.20.20.10">
    <property type="entry name" value="Alanine racemase"/>
    <property type="match status" value="1"/>
</dbReference>
<protein>
    <recommendedName>
        <fullName evidence="2">Pyridoxal phosphate homeostasis protein</fullName>
        <shortName evidence="2">PLP homeostasis protein</shortName>
    </recommendedName>
</protein>
<dbReference type="EMBL" id="GBYB01012949">
    <property type="protein sequence ID" value="JAG82716.1"/>
    <property type="molecule type" value="Transcribed_RNA"/>
</dbReference>
<evidence type="ECO:0000313" key="8">
    <source>
        <dbReference type="RefSeq" id="XP_011298871.1"/>
    </source>
</evidence>
<keyword evidence="1 2" id="KW-0663">Pyridoxal phosphate</keyword>
<evidence type="ECO:0000256" key="3">
    <source>
        <dbReference type="PIRSR" id="PIRSR004848-1"/>
    </source>
</evidence>
<accession>A0A9R1TUV3</accession>
<organism evidence="6">
    <name type="scientific">Fopius arisanus</name>
    <dbReference type="NCBI Taxonomy" id="64838"/>
    <lineage>
        <taxon>Eukaryota</taxon>
        <taxon>Metazoa</taxon>
        <taxon>Ecdysozoa</taxon>
        <taxon>Arthropoda</taxon>
        <taxon>Hexapoda</taxon>
        <taxon>Insecta</taxon>
        <taxon>Pterygota</taxon>
        <taxon>Neoptera</taxon>
        <taxon>Endopterygota</taxon>
        <taxon>Hymenoptera</taxon>
        <taxon>Apocrita</taxon>
        <taxon>Ichneumonoidea</taxon>
        <taxon>Braconidae</taxon>
        <taxon>Opiinae</taxon>
        <taxon>Fopius</taxon>
    </lineage>
</organism>
<dbReference type="SUPFAM" id="SSF51419">
    <property type="entry name" value="PLP-binding barrel"/>
    <property type="match status" value="1"/>
</dbReference>
<reference evidence="8" key="2">
    <citation type="submission" date="2025-04" db="UniProtKB">
        <authorList>
            <consortium name="RefSeq"/>
        </authorList>
    </citation>
    <scope>IDENTIFICATION</scope>
    <source>
        <strain evidence="8">USDA-PBARC FA_bdor</strain>
        <tissue evidence="8">Whole organism</tissue>
    </source>
</reference>
<dbReference type="Pfam" id="PF01168">
    <property type="entry name" value="Ala_racemase_N"/>
    <property type="match status" value="1"/>
</dbReference>
<dbReference type="RefSeq" id="XP_011298871.1">
    <property type="nucleotide sequence ID" value="XM_011300569.1"/>
</dbReference>
<comment type="similarity">
    <text evidence="2 4">Belongs to the pyridoxal phosphate-binding protein YggS/PROSC family.</text>
</comment>
<evidence type="ECO:0000313" key="7">
    <source>
        <dbReference type="Proteomes" id="UP000694866"/>
    </source>
</evidence>
<dbReference type="PROSITE" id="PS01211">
    <property type="entry name" value="UPF0001"/>
    <property type="match status" value="1"/>
</dbReference>